<dbReference type="Proteomes" id="UP000195514">
    <property type="component" value="Chromosome I"/>
</dbReference>
<dbReference type="AlphaFoldDB" id="A0A1Y6K4X9"/>
<dbReference type="EMBL" id="LT859958">
    <property type="protein sequence ID" value="SMX53928.1"/>
    <property type="molecule type" value="Genomic_DNA"/>
</dbReference>
<sequence>MSTIHRFLGDTTTQDYTWEGVEPLEIHTEEVRQVLKHVLVGPDDGAPNFVIRYFHVPIGDNTFYDKHPHEHGIVILHGKARVQINQEYYELGPLDAIFIAGNDIHQLVNIGDSPLGFLCVITRQAEY</sequence>
<proteinExistence type="predicted"/>
<evidence type="ECO:0000313" key="2">
    <source>
        <dbReference type="EMBL" id="SMX53928.1"/>
    </source>
</evidence>
<dbReference type="OrthoDB" id="1551122at2"/>
<dbReference type="InterPro" id="IPR011051">
    <property type="entry name" value="RmlC_Cupin_sf"/>
</dbReference>
<gene>
    <name evidence="2" type="ORF">CFX1CAM_0863</name>
</gene>
<protein>
    <submittedName>
        <fullName evidence="2">Putative Cupin 2, conserved barrel domain protein</fullName>
    </submittedName>
</protein>
<dbReference type="Pfam" id="PF07883">
    <property type="entry name" value="Cupin_2"/>
    <property type="match status" value="1"/>
</dbReference>
<dbReference type="CDD" id="cd02222">
    <property type="entry name" value="cupin_TM1459-like"/>
    <property type="match status" value="1"/>
</dbReference>
<feature type="domain" description="Cupin type-2" evidence="1">
    <location>
        <begin position="54"/>
        <end position="120"/>
    </location>
</feature>
<dbReference type="SUPFAM" id="SSF51182">
    <property type="entry name" value="RmlC-like cupins"/>
    <property type="match status" value="1"/>
</dbReference>
<evidence type="ECO:0000313" key="3">
    <source>
        <dbReference type="Proteomes" id="UP000195514"/>
    </source>
</evidence>
<organism evidence="2 3">
    <name type="scientific">Candidatus Brevifilum fermentans</name>
    <dbReference type="NCBI Taxonomy" id="1986204"/>
    <lineage>
        <taxon>Bacteria</taxon>
        <taxon>Bacillati</taxon>
        <taxon>Chloroflexota</taxon>
        <taxon>Anaerolineae</taxon>
        <taxon>Anaerolineales</taxon>
        <taxon>Anaerolineaceae</taxon>
        <taxon>Candidatus Brevifilum</taxon>
    </lineage>
</organism>
<dbReference type="KEGG" id="abat:CFX1CAM_0863"/>
<dbReference type="InterPro" id="IPR013096">
    <property type="entry name" value="Cupin_2"/>
</dbReference>
<evidence type="ECO:0000259" key="1">
    <source>
        <dbReference type="Pfam" id="PF07883"/>
    </source>
</evidence>
<dbReference type="InterPro" id="IPR014710">
    <property type="entry name" value="RmlC-like_jellyroll"/>
</dbReference>
<keyword evidence="3" id="KW-1185">Reference proteome</keyword>
<name>A0A1Y6K4X9_9CHLR</name>
<accession>A0A1Y6K4X9</accession>
<dbReference type="Gene3D" id="2.60.120.10">
    <property type="entry name" value="Jelly Rolls"/>
    <property type="match status" value="1"/>
</dbReference>
<reference evidence="3" key="1">
    <citation type="submission" date="2017-05" db="EMBL/GenBank/DDBJ databases">
        <authorList>
            <person name="Kirkegaard R."/>
            <person name="Mcilroy J S."/>
        </authorList>
    </citation>
    <scope>NUCLEOTIDE SEQUENCE [LARGE SCALE GENOMIC DNA]</scope>
</reference>
<dbReference type="RefSeq" id="WP_087861836.1">
    <property type="nucleotide sequence ID" value="NZ_LT859958.1"/>
</dbReference>